<dbReference type="RefSeq" id="WP_064720917.1">
    <property type="nucleotide sequence ID" value="NZ_LXEV01000032.1"/>
</dbReference>
<dbReference type="Proteomes" id="UP000078250">
    <property type="component" value="Unassembled WGS sequence"/>
</dbReference>
<dbReference type="InterPro" id="IPR052913">
    <property type="entry name" value="Glycopeptide_resist_protein"/>
</dbReference>
<evidence type="ECO:0000313" key="1">
    <source>
        <dbReference type="EMBL" id="OAT45459.1"/>
    </source>
</evidence>
<keyword evidence="2" id="KW-1185">Reference proteome</keyword>
<gene>
    <name evidence="1" type="ORF">M997_3008</name>
</gene>
<dbReference type="PANTHER" id="PTHR35788">
    <property type="entry name" value="EXPORTED PROTEIN-RELATED"/>
    <property type="match status" value="1"/>
</dbReference>
<organism evidence="1 2">
    <name type="scientific">Proteus hauseri ATCC 700826</name>
    <dbReference type="NCBI Taxonomy" id="1354271"/>
    <lineage>
        <taxon>Bacteria</taxon>
        <taxon>Pseudomonadati</taxon>
        <taxon>Pseudomonadota</taxon>
        <taxon>Gammaproteobacteria</taxon>
        <taxon>Enterobacterales</taxon>
        <taxon>Morganellaceae</taxon>
        <taxon>Proteus</taxon>
    </lineage>
</organism>
<protein>
    <submittedName>
        <fullName evidence="1">Vancomycin B-type resistance protein</fullName>
    </submittedName>
</protein>
<accession>A0AAJ3HQB0</accession>
<proteinExistence type="predicted"/>
<comment type="caution">
    <text evidence="1">The sequence shown here is derived from an EMBL/GenBank/DDBJ whole genome shotgun (WGS) entry which is preliminary data.</text>
</comment>
<dbReference type="EMBL" id="LXEV01000032">
    <property type="protein sequence ID" value="OAT45459.1"/>
    <property type="molecule type" value="Genomic_DNA"/>
</dbReference>
<evidence type="ECO:0000313" key="2">
    <source>
        <dbReference type="Proteomes" id="UP000078250"/>
    </source>
</evidence>
<dbReference type="AlphaFoldDB" id="A0AAJ3HQB0"/>
<dbReference type="PANTHER" id="PTHR35788:SF1">
    <property type="entry name" value="EXPORTED PROTEIN"/>
    <property type="match status" value="1"/>
</dbReference>
<reference evidence="1 2" key="1">
    <citation type="submission" date="2016-04" db="EMBL/GenBank/DDBJ databases">
        <title>ATOL: Assembling a taxonomically balanced genome-scale reconstruction of the evolutionary history of the Enterobacteriaceae.</title>
        <authorList>
            <person name="Plunkett G.III."/>
            <person name="Neeno-Eckwall E.C."/>
            <person name="Glasner J.D."/>
            <person name="Perna N.T."/>
        </authorList>
    </citation>
    <scope>NUCLEOTIDE SEQUENCE [LARGE SCALE GENOMIC DNA]</scope>
    <source>
        <strain evidence="1 2">ATCC 700826</strain>
    </source>
</reference>
<name>A0AAJ3HQB0_PROHU</name>
<sequence>MRKTLSSYHPIIYRLRVAQRRFFRTCSWLFSGRKYSKNIQPELRLSHRYIKHTSKLISRRGESDIQLQYNKVTNLKLVENALDGIVIRSGEYFSFCYLVGNPSYKRGFIDGMQLSYGEARTGVGGGICQASNLIHWLALHSELKVIEKANHSFDPFPDEGRVLPFGSGAAIFYNYIDLVLYNPTPNDYQIRLHVAERQLEGELLCSEARDYRYHIYEKNASFIKKGEHIYRCNEIWRDIYTKNNVGAFPQLLKSELLYKNSVIVKYEIPTELVNK</sequence>
<dbReference type="Pfam" id="PF04294">
    <property type="entry name" value="VanW"/>
    <property type="match status" value="1"/>
</dbReference>
<dbReference type="InterPro" id="IPR007391">
    <property type="entry name" value="Vancomycin_resist_VanW"/>
</dbReference>